<accession>A0ABW3VT65</accession>
<protein>
    <submittedName>
        <fullName evidence="1">Uncharacterized protein</fullName>
    </submittedName>
</protein>
<gene>
    <name evidence="1" type="ORF">ACFQ34_33495</name>
</gene>
<sequence length="66" mass="7284">MSDDRIRLDMLDYPTAFALQDRGLLHTDARCSALLGPFLCDCGAVVKAWEDEREKAGLPRSDGEAT</sequence>
<reference evidence="2" key="1">
    <citation type="journal article" date="2019" name="Int. J. Syst. Evol. Microbiol.">
        <title>The Global Catalogue of Microorganisms (GCM) 10K type strain sequencing project: providing services to taxonomists for standard genome sequencing and annotation.</title>
        <authorList>
            <consortium name="The Broad Institute Genomics Platform"/>
            <consortium name="The Broad Institute Genome Sequencing Center for Infectious Disease"/>
            <person name="Wu L."/>
            <person name="Ma J."/>
        </authorList>
    </citation>
    <scope>NUCLEOTIDE SEQUENCE [LARGE SCALE GENOMIC DNA]</scope>
    <source>
        <strain evidence="2">CCUG 49018</strain>
    </source>
</reference>
<evidence type="ECO:0000313" key="2">
    <source>
        <dbReference type="Proteomes" id="UP001597182"/>
    </source>
</evidence>
<dbReference type="RefSeq" id="WP_346090500.1">
    <property type="nucleotide sequence ID" value="NZ_BAABKS010000012.1"/>
</dbReference>
<dbReference type="EMBL" id="JBHTMB010000352">
    <property type="protein sequence ID" value="MFD1238218.1"/>
    <property type="molecule type" value="Genomic_DNA"/>
</dbReference>
<dbReference type="Proteomes" id="UP001597182">
    <property type="component" value="Unassembled WGS sequence"/>
</dbReference>
<proteinExistence type="predicted"/>
<name>A0ABW3VT65_9PSEU</name>
<keyword evidence="2" id="KW-1185">Reference proteome</keyword>
<evidence type="ECO:0000313" key="1">
    <source>
        <dbReference type="EMBL" id="MFD1238218.1"/>
    </source>
</evidence>
<organism evidence="1 2">
    <name type="scientific">Pseudonocardia benzenivorans</name>
    <dbReference type="NCBI Taxonomy" id="228005"/>
    <lineage>
        <taxon>Bacteria</taxon>
        <taxon>Bacillati</taxon>
        <taxon>Actinomycetota</taxon>
        <taxon>Actinomycetes</taxon>
        <taxon>Pseudonocardiales</taxon>
        <taxon>Pseudonocardiaceae</taxon>
        <taxon>Pseudonocardia</taxon>
    </lineage>
</organism>
<comment type="caution">
    <text evidence="1">The sequence shown here is derived from an EMBL/GenBank/DDBJ whole genome shotgun (WGS) entry which is preliminary data.</text>
</comment>